<evidence type="ECO:0000259" key="4">
    <source>
        <dbReference type="PROSITE" id="PS50110"/>
    </source>
</evidence>
<protein>
    <submittedName>
        <fullName evidence="5">Response regulator receiver domain-containing protein</fullName>
    </submittedName>
</protein>
<feature type="domain" description="Response regulatory" evidence="4">
    <location>
        <begin position="4"/>
        <end position="119"/>
    </location>
</feature>
<dbReference type="Pfam" id="PF00072">
    <property type="entry name" value="Response_reg"/>
    <property type="match status" value="1"/>
</dbReference>
<comment type="caution">
    <text evidence="5">The sequence shown here is derived from an EMBL/GenBank/DDBJ whole genome shotgun (WGS) entry which is preliminary data.</text>
</comment>
<dbReference type="PANTHER" id="PTHR45339:SF1">
    <property type="entry name" value="HYBRID SIGNAL TRANSDUCTION HISTIDINE KINASE J"/>
    <property type="match status" value="1"/>
</dbReference>
<keyword evidence="2" id="KW-0902">Two-component regulatory system</keyword>
<dbReference type="Gene3D" id="3.40.50.2300">
    <property type="match status" value="1"/>
</dbReference>
<dbReference type="AlphaFoldDB" id="A0A347ZQX3"/>
<dbReference type="SMART" id="SM00448">
    <property type="entry name" value="REC"/>
    <property type="match status" value="1"/>
</dbReference>
<dbReference type="EMBL" id="QUMS01000001">
    <property type="protein sequence ID" value="REG11742.1"/>
    <property type="molecule type" value="Genomic_DNA"/>
</dbReference>
<proteinExistence type="predicted"/>
<evidence type="ECO:0000256" key="2">
    <source>
        <dbReference type="ARBA" id="ARBA00023012"/>
    </source>
</evidence>
<dbReference type="RefSeq" id="WP_116224857.1">
    <property type="nucleotide sequence ID" value="NZ_AP018437.1"/>
</dbReference>
<evidence type="ECO:0000313" key="6">
    <source>
        <dbReference type="Proteomes" id="UP000256388"/>
    </source>
</evidence>
<keyword evidence="1 3" id="KW-0597">Phosphoprotein</keyword>
<organism evidence="5 6">
    <name type="scientific">Pelolinea submarina</name>
    <dbReference type="NCBI Taxonomy" id="913107"/>
    <lineage>
        <taxon>Bacteria</taxon>
        <taxon>Bacillati</taxon>
        <taxon>Chloroflexota</taxon>
        <taxon>Anaerolineae</taxon>
        <taxon>Anaerolineales</taxon>
        <taxon>Anaerolineaceae</taxon>
        <taxon>Pelolinea</taxon>
    </lineage>
</organism>
<dbReference type="PROSITE" id="PS50110">
    <property type="entry name" value="RESPONSE_REGULATORY"/>
    <property type="match status" value="1"/>
</dbReference>
<name>A0A347ZQX3_9CHLR</name>
<dbReference type="Proteomes" id="UP000256388">
    <property type="component" value="Unassembled WGS sequence"/>
</dbReference>
<accession>A0A347ZQX3</accession>
<dbReference type="GO" id="GO:0000160">
    <property type="term" value="P:phosphorelay signal transduction system"/>
    <property type="evidence" value="ECO:0007669"/>
    <property type="project" value="UniProtKB-KW"/>
</dbReference>
<feature type="modified residue" description="4-aspartylphosphate" evidence="3">
    <location>
        <position position="53"/>
    </location>
</feature>
<evidence type="ECO:0000256" key="1">
    <source>
        <dbReference type="ARBA" id="ARBA00022553"/>
    </source>
</evidence>
<dbReference type="PANTHER" id="PTHR45339">
    <property type="entry name" value="HYBRID SIGNAL TRANSDUCTION HISTIDINE KINASE J"/>
    <property type="match status" value="1"/>
</dbReference>
<dbReference type="InterPro" id="IPR001789">
    <property type="entry name" value="Sig_transdc_resp-reg_receiver"/>
</dbReference>
<dbReference type="SUPFAM" id="SSF52172">
    <property type="entry name" value="CheY-like"/>
    <property type="match status" value="1"/>
</dbReference>
<evidence type="ECO:0000313" key="5">
    <source>
        <dbReference type="EMBL" id="REG11742.1"/>
    </source>
</evidence>
<keyword evidence="6" id="KW-1185">Reference proteome</keyword>
<dbReference type="OrthoDB" id="9802491at2"/>
<sequence length="130" mass="14311">MKSNILIIEDNEQNLYLVTFILEKYGYTVIPARNGQAGIDIAKENCPDLILLDIQLPIMNGYDVARELRKILGDAIPIIAITSYAMPGDREKALEAGCSDYITKPINPDTFMTNIEQYLSGPSSSGEKAA</sequence>
<gene>
    <name evidence="5" type="ORF">DFR64_1634</name>
</gene>
<evidence type="ECO:0000256" key="3">
    <source>
        <dbReference type="PROSITE-ProRule" id="PRU00169"/>
    </source>
</evidence>
<dbReference type="InterPro" id="IPR011006">
    <property type="entry name" value="CheY-like_superfamily"/>
</dbReference>
<reference evidence="5 6" key="1">
    <citation type="submission" date="2018-08" db="EMBL/GenBank/DDBJ databases">
        <title>Genomic Encyclopedia of Type Strains, Phase IV (KMG-IV): sequencing the most valuable type-strain genomes for metagenomic binning, comparative biology and taxonomic classification.</title>
        <authorList>
            <person name="Goeker M."/>
        </authorList>
    </citation>
    <scope>NUCLEOTIDE SEQUENCE [LARGE SCALE GENOMIC DNA]</scope>
    <source>
        <strain evidence="5 6">DSM 23923</strain>
    </source>
</reference>